<accession>A0A506PPC0</accession>
<comment type="caution">
    <text evidence="1">The sequence shown here is derived from an EMBL/GenBank/DDBJ whole genome shotgun (WGS) entry which is preliminary data.</text>
</comment>
<dbReference type="InterPro" id="IPR016181">
    <property type="entry name" value="Acyl_CoA_acyltransferase"/>
</dbReference>
<dbReference type="EMBL" id="VHIQ01000001">
    <property type="protein sequence ID" value="TPV35551.1"/>
    <property type="molecule type" value="Genomic_DNA"/>
</dbReference>
<protein>
    <submittedName>
        <fullName evidence="1">FemAB family protein</fullName>
    </submittedName>
</protein>
<dbReference type="OrthoDB" id="9808687at2"/>
<reference evidence="1 2" key="1">
    <citation type="submission" date="2019-06" db="EMBL/GenBank/DDBJ databases">
        <title>Flavobacteriaceae Paucihalobacterium erythroidium CWB-1, complete genome.</title>
        <authorList>
            <person name="Wu S."/>
        </authorList>
    </citation>
    <scope>NUCLEOTIDE SEQUENCE [LARGE SCALE GENOMIC DNA]</scope>
    <source>
        <strain evidence="1 2">CWB-1</strain>
    </source>
</reference>
<dbReference type="Proteomes" id="UP000317332">
    <property type="component" value="Unassembled WGS sequence"/>
</dbReference>
<dbReference type="AlphaFoldDB" id="A0A506PPC0"/>
<keyword evidence="2" id="KW-1185">Reference proteome</keyword>
<organism evidence="1 2">
    <name type="scientific">Paucihalobacter ruber</name>
    <dbReference type="NCBI Taxonomy" id="2567861"/>
    <lineage>
        <taxon>Bacteria</taxon>
        <taxon>Pseudomonadati</taxon>
        <taxon>Bacteroidota</taxon>
        <taxon>Flavobacteriia</taxon>
        <taxon>Flavobacteriales</taxon>
        <taxon>Flavobacteriaceae</taxon>
        <taxon>Paucihalobacter</taxon>
    </lineage>
</organism>
<name>A0A506PPC0_9FLAO</name>
<dbReference type="SUPFAM" id="SSF55729">
    <property type="entry name" value="Acyl-CoA N-acyltransferases (Nat)"/>
    <property type="match status" value="1"/>
</dbReference>
<sequence>MNFRFETYHSDFYSLWNNFIQKCDNATFLFHRDFMEYHSDRFTDASVLIFEDDNLVAVCPANHTENKWYSHQGLTYGSIILDNKFRAEAIGILITQLMAFLKSKGYLHAIIKTVPQFYGNNMLLKLKHQLIKHQASVYRSDMVLAVDYAQPLNIHKTKLKHYNRNSIVGFEIRETSDFSGFWNQILVPRLQEKHQVKPVHALEEIQYLQSKFPKQIKQFNLYKEEELLAGITIFDTGKVVKSQYGATSLKGEKYRAIEYLFIHLIHQYKNEGKRYFSMGTVTEQNELGYNPGLLKQKEELGCSLYLQDFLSLNL</sequence>
<proteinExistence type="predicted"/>
<dbReference type="Gene3D" id="3.40.630.30">
    <property type="match status" value="1"/>
</dbReference>
<evidence type="ECO:0000313" key="1">
    <source>
        <dbReference type="EMBL" id="TPV35551.1"/>
    </source>
</evidence>
<evidence type="ECO:0000313" key="2">
    <source>
        <dbReference type="Proteomes" id="UP000317332"/>
    </source>
</evidence>
<gene>
    <name evidence="1" type="ORF">FJ651_01160</name>
</gene>